<dbReference type="AlphaFoldDB" id="A0A9W9K1I1"/>
<dbReference type="RefSeq" id="XP_056471367.1">
    <property type="nucleotide sequence ID" value="XM_056620561.1"/>
</dbReference>
<dbReference type="InterPro" id="IPR020904">
    <property type="entry name" value="Sc_DH/Rdtase_CS"/>
</dbReference>
<dbReference type="Proteomes" id="UP001149074">
    <property type="component" value="Unassembled WGS sequence"/>
</dbReference>
<comment type="similarity">
    <text evidence="1 4">Belongs to the short-chain dehydrogenases/reductases (SDR) family.</text>
</comment>
<dbReference type="PANTHER" id="PTHR42760">
    <property type="entry name" value="SHORT-CHAIN DEHYDROGENASES/REDUCTASES FAMILY MEMBER"/>
    <property type="match status" value="1"/>
</dbReference>
<dbReference type="Gene3D" id="3.40.50.720">
    <property type="entry name" value="NAD(P)-binding Rossmann-like Domain"/>
    <property type="match status" value="1"/>
</dbReference>
<keyword evidence="6" id="KW-1185">Reference proteome</keyword>
<keyword evidence="2" id="KW-0521">NADP</keyword>
<evidence type="ECO:0000256" key="1">
    <source>
        <dbReference type="ARBA" id="ARBA00006484"/>
    </source>
</evidence>
<comment type="caution">
    <text evidence="5">The sequence shown here is derived from an EMBL/GenBank/DDBJ whole genome shotgun (WGS) entry which is preliminary data.</text>
</comment>
<dbReference type="Pfam" id="PF00106">
    <property type="entry name" value="adh_short"/>
    <property type="match status" value="1"/>
</dbReference>
<dbReference type="OrthoDB" id="417891at2759"/>
<dbReference type="PRINTS" id="PR00081">
    <property type="entry name" value="GDHRDH"/>
</dbReference>
<sequence length="255" mass="26886">MEPDNDIRGRLALITGASGGIGAACARDLFNHGACLALTYSTNKSAIEALIAELKTQDPSRHVTSHKVDFSDVDDIASMFRQIQLLHEQPGPDILISNAGYGKRISNIIEIPLQEFEKMIHINLTSSFLLSKQAIPYMVSQKWGRIIFISSIAAIGGGINGCHYAASKAGLTGMMKNLATKLAQDGVTVNDVAPAMIGDTGMIPDATLLAGTAGDVSNIPVGRLGTPQECANVVTMLCKTGYMTGQSILLAGGLK</sequence>
<organism evidence="5 6">
    <name type="scientific">Penicillium argentinense</name>
    <dbReference type="NCBI Taxonomy" id="1131581"/>
    <lineage>
        <taxon>Eukaryota</taxon>
        <taxon>Fungi</taxon>
        <taxon>Dikarya</taxon>
        <taxon>Ascomycota</taxon>
        <taxon>Pezizomycotina</taxon>
        <taxon>Eurotiomycetes</taxon>
        <taxon>Eurotiomycetidae</taxon>
        <taxon>Eurotiales</taxon>
        <taxon>Aspergillaceae</taxon>
        <taxon>Penicillium</taxon>
    </lineage>
</organism>
<dbReference type="GO" id="GO:0048038">
    <property type="term" value="F:quinone binding"/>
    <property type="evidence" value="ECO:0007669"/>
    <property type="project" value="TreeGrafter"/>
</dbReference>
<gene>
    <name evidence="5" type="ORF">N7532_008069</name>
</gene>
<dbReference type="PROSITE" id="PS00061">
    <property type="entry name" value="ADH_SHORT"/>
    <property type="match status" value="1"/>
</dbReference>
<accession>A0A9W9K1I1</accession>
<evidence type="ECO:0000256" key="4">
    <source>
        <dbReference type="RuleBase" id="RU000363"/>
    </source>
</evidence>
<dbReference type="FunFam" id="3.40.50.720:FF:000173">
    <property type="entry name" value="3-oxoacyl-[acyl-carrier protein] reductase"/>
    <property type="match status" value="1"/>
</dbReference>
<evidence type="ECO:0000313" key="6">
    <source>
        <dbReference type="Proteomes" id="UP001149074"/>
    </source>
</evidence>
<dbReference type="CDD" id="cd05233">
    <property type="entry name" value="SDR_c"/>
    <property type="match status" value="1"/>
</dbReference>
<dbReference type="InterPro" id="IPR002347">
    <property type="entry name" value="SDR_fam"/>
</dbReference>
<evidence type="ECO:0000256" key="3">
    <source>
        <dbReference type="ARBA" id="ARBA00023002"/>
    </source>
</evidence>
<dbReference type="SUPFAM" id="SSF51735">
    <property type="entry name" value="NAD(P)-binding Rossmann-fold domains"/>
    <property type="match status" value="1"/>
</dbReference>
<protein>
    <submittedName>
        <fullName evidence="5">Uncharacterized protein</fullName>
    </submittedName>
</protein>
<evidence type="ECO:0000256" key="2">
    <source>
        <dbReference type="ARBA" id="ARBA00022857"/>
    </source>
</evidence>
<dbReference type="GeneID" id="81359540"/>
<name>A0A9W9K1I1_9EURO</name>
<reference evidence="5" key="2">
    <citation type="journal article" date="2023" name="IMA Fungus">
        <title>Comparative genomic study of the Penicillium genus elucidates a diverse pangenome and 15 lateral gene transfer events.</title>
        <authorList>
            <person name="Petersen C."/>
            <person name="Sorensen T."/>
            <person name="Nielsen M.R."/>
            <person name="Sondergaard T.E."/>
            <person name="Sorensen J.L."/>
            <person name="Fitzpatrick D.A."/>
            <person name="Frisvad J.C."/>
            <person name="Nielsen K.L."/>
        </authorList>
    </citation>
    <scope>NUCLEOTIDE SEQUENCE</scope>
    <source>
        <strain evidence="5">IBT 30761</strain>
    </source>
</reference>
<evidence type="ECO:0000313" key="5">
    <source>
        <dbReference type="EMBL" id="KAJ5089385.1"/>
    </source>
</evidence>
<reference evidence="5" key="1">
    <citation type="submission" date="2022-11" db="EMBL/GenBank/DDBJ databases">
        <authorList>
            <person name="Petersen C."/>
        </authorList>
    </citation>
    <scope>NUCLEOTIDE SEQUENCE</scope>
    <source>
        <strain evidence="5">IBT 30761</strain>
    </source>
</reference>
<dbReference type="PANTHER" id="PTHR42760:SF127">
    <property type="entry name" value="3-KETOACYL-ACYL CARRIER PROTEIN REDUCTASE-RELATED"/>
    <property type="match status" value="1"/>
</dbReference>
<dbReference type="EMBL" id="JAPQKI010000009">
    <property type="protein sequence ID" value="KAJ5089385.1"/>
    <property type="molecule type" value="Genomic_DNA"/>
</dbReference>
<dbReference type="GO" id="GO:0006633">
    <property type="term" value="P:fatty acid biosynthetic process"/>
    <property type="evidence" value="ECO:0007669"/>
    <property type="project" value="TreeGrafter"/>
</dbReference>
<keyword evidence="3" id="KW-0560">Oxidoreductase</keyword>
<dbReference type="GO" id="GO:0016616">
    <property type="term" value="F:oxidoreductase activity, acting on the CH-OH group of donors, NAD or NADP as acceptor"/>
    <property type="evidence" value="ECO:0007669"/>
    <property type="project" value="TreeGrafter"/>
</dbReference>
<proteinExistence type="inferred from homology"/>
<dbReference type="PRINTS" id="PR00080">
    <property type="entry name" value="SDRFAMILY"/>
</dbReference>
<dbReference type="InterPro" id="IPR036291">
    <property type="entry name" value="NAD(P)-bd_dom_sf"/>
</dbReference>